<dbReference type="InterPro" id="IPR008920">
    <property type="entry name" value="TF_FadR/GntR_C"/>
</dbReference>
<evidence type="ECO:0000256" key="2">
    <source>
        <dbReference type="ARBA" id="ARBA00023125"/>
    </source>
</evidence>
<dbReference type="SMART" id="SM00895">
    <property type="entry name" value="FCD"/>
    <property type="match status" value="1"/>
</dbReference>
<keyword evidence="2" id="KW-0238">DNA-binding</keyword>
<dbReference type="InterPro" id="IPR000524">
    <property type="entry name" value="Tscrpt_reg_HTH_GntR"/>
</dbReference>
<dbReference type="PRINTS" id="PR00035">
    <property type="entry name" value="HTHGNTR"/>
</dbReference>
<evidence type="ECO:0000313" key="5">
    <source>
        <dbReference type="EMBL" id="MBP1933900.1"/>
    </source>
</evidence>
<dbReference type="RefSeq" id="WP_209811915.1">
    <property type="nucleotide sequence ID" value="NZ_JAGGKT010000014.1"/>
</dbReference>
<dbReference type="Pfam" id="PF07729">
    <property type="entry name" value="FCD"/>
    <property type="match status" value="1"/>
</dbReference>
<dbReference type="SMART" id="SM00345">
    <property type="entry name" value="HTH_GNTR"/>
    <property type="match status" value="1"/>
</dbReference>
<evidence type="ECO:0000256" key="3">
    <source>
        <dbReference type="ARBA" id="ARBA00023163"/>
    </source>
</evidence>
<dbReference type="PANTHER" id="PTHR43537">
    <property type="entry name" value="TRANSCRIPTIONAL REGULATOR, GNTR FAMILY"/>
    <property type="match status" value="1"/>
</dbReference>
<evidence type="ECO:0000259" key="4">
    <source>
        <dbReference type="PROSITE" id="PS50949"/>
    </source>
</evidence>
<keyword evidence="5" id="KW-0670">Pyruvate</keyword>
<gene>
    <name evidence="5" type="ORF">J2Z37_003917</name>
</gene>
<feature type="domain" description="HTH gntR-type" evidence="4">
    <location>
        <begin position="9"/>
        <end position="77"/>
    </location>
</feature>
<evidence type="ECO:0000313" key="6">
    <source>
        <dbReference type="Proteomes" id="UP001519343"/>
    </source>
</evidence>
<organism evidence="5 6">
    <name type="scientific">Ammoniphilus resinae</name>
    <dbReference type="NCBI Taxonomy" id="861532"/>
    <lineage>
        <taxon>Bacteria</taxon>
        <taxon>Bacillati</taxon>
        <taxon>Bacillota</taxon>
        <taxon>Bacilli</taxon>
        <taxon>Bacillales</taxon>
        <taxon>Paenibacillaceae</taxon>
        <taxon>Aneurinibacillus group</taxon>
        <taxon>Ammoniphilus</taxon>
    </lineage>
</organism>
<name>A0ABS4GUF4_9BACL</name>
<dbReference type="Gene3D" id="1.20.120.530">
    <property type="entry name" value="GntR ligand-binding domain-like"/>
    <property type="match status" value="1"/>
</dbReference>
<accession>A0ABS4GUF4</accession>
<dbReference type="Gene3D" id="1.10.10.10">
    <property type="entry name" value="Winged helix-like DNA-binding domain superfamily/Winged helix DNA-binding domain"/>
    <property type="match status" value="1"/>
</dbReference>
<dbReference type="SUPFAM" id="SSF48008">
    <property type="entry name" value="GntR ligand-binding domain-like"/>
    <property type="match status" value="1"/>
</dbReference>
<proteinExistence type="predicted"/>
<dbReference type="EMBL" id="JAGGKT010000014">
    <property type="protein sequence ID" value="MBP1933900.1"/>
    <property type="molecule type" value="Genomic_DNA"/>
</dbReference>
<keyword evidence="3" id="KW-0804">Transcription</keyword>
<dbReference type="InterPro" id="IPR036390">
    <property type="entry name" value="WH_DNA-bd_sf"/>
</dbReference>
<dbReference type="Pfam" id="PF00392">
    <property type="entry name" value="GntR"/>
    <property type="match status" value="1"/>
</dbReference>
<reference evidence="5 6" key="1">
    <citation type="submission" date="2021-03" db="EMBL/GenBank/DDBJ databases">
        <title>Genomic Encyclopedia of Type Strains, Phase IV (KMG-IV): sequencing the most valuable type-strain genomes for metagenomic binning, comparative biology and taxonomic classification.</title>
        <authorList>
            <person name="Goeker M."/>
        </authorList>
    </citation>
    <scope>NUCLEOTIDE SEQUENCE [LARGE SCALE GENOMIC DNA]</scope>
    <source>
        <strain evidence="5 6">DSM 24738</strain>
    </source>
</reference>
<dbReference type="PANTHER" id="PTHR43537:SF5">
    <property type="entry name" value="UXU OPERON TRANSCRIPTIONAL REGULATOR"/>
    <property type="match status" value="1"/>
</dbReference>
<comment type="caution">
    <text evidence="5">The sequence shown here is derived from an EMBL/GenBank/DDBJ whole genome shotgun (WGS) entry which is preliminary data.</text>
</comment>
<sequence length="234" mass="26723">MNLSPIKKVRVYEQVIEQIKDLIEQGVIQPGQKLPSERDLAAELSVSRSVVREAMSVLNTSGIIQIRPGIGVFLMEEEEQGLIHRINRILNKDEVNLSEVLELRQGLEVQAAFLAAQRATEKDLQLIEAALKELEQAVYKKKLAAEEDFAFHLAIIRASKNAMIQEMMNLLTEAIQSGMKKSRRRTLQMPKKPEEVVNEHFEIFQAIRDKDGQTARELMLIHLDNVIKRSYLVQ</sequence>
<dbReference type="InterPro" id="IPR036388">
    <property type="entry name" value="WH-like_DNA-bd_sf"/>
</dbReference>
<dbReference type="CDD" id="cd07377">
    <property type="entry name" value="WHTH_GntR"/>
    <property type="match status" value="1"/>
</dbReference>
<protein>
    <submittedName>
        <fullName evidence="5">GntR family transcriptional repressor for pyruvate dehydrogenase complex</fullName>
    </submittedName>
</protein>
<dbReference type="Proteomes" id="UP001519343">
    <property type="component" value="Unassembled WGS sequence"/>
</dbReference>
<evidence type="ECO:0000256" key="1">
    <source>
        <dbReference type="ARBA" id="ARBA00023015"/>
    </source>
</evidence>
<dbReference type="PROSITE" id="PS50949">
    <property type="entry name" value="HTH_GNTR"/>
    <property type="match status" value="1"/>
</dbReference>
<dbReference type="InterPro" id="IPR011711">
    <property type="entry name" value="GntR_C"/>
</dbReference>
<keyword evidence="6" id="KW-1185">Reference proteome</keyword>
<dbReference type="SUPFAM" id="SSF46785">
    <property type="entry name" value="Winged helix' DNA-binding domain"/>
    <property type="match status" value="1"/>
</dbReference>
<keyword evidence="1" id="KW-0805">Transcription regulation</keyword>